<comment type="caution">
    <text evidence="4">The sequence shown here is derived from an EMBL/GenBank/DDBJ whole genome shotgun (WGS) entry which is preliminary data.</text>
</comment>
<name>A0AAW6LQE8_RHOSG</name>
<dbReference type="GO" id="GO:0003677">
    <property type="term" value="F:DNA binding"/>
    <property type="evidence" value="ECO:0007669"/>
    <property type="project" value="UniProtKB-KW"/>
</dbReference>
<feature type="domain" description="Lsr2 dimerization" evidence="2">
    <location>
        <begin position="1"/>
        <end position="57"/>
    </location>
</feature>
<accession>A0AAW6LQE8</accession>
<gene>
    <name evidence="4" type="ORF">PXH69_21145</name>
</gene>
<dbReference type="InterPro" id="IPR055370">
    <property type="entry name" value="Lsr2_DNA-bd"/>
</dbReference>
<dbReference type="InterPro" id="IPR036625">
    <property type="entry name" value="E3-bd_dom_sf"/>
</dbReference>
<keyword evidence="1" id="KW-0238">DNA-binding</keyword>
<dbReference type="Proteomes" id="UP001217325">
    <property type="component" value="Unassembled WGS sequence"/>
</dbReference>
<evidence type="ECO:0000259" key="2">
    <source>
        <dbReference type="Pfam" id="PF11774"/>
    </source>
</evidence>
<reference evidence="4" key="1">
    <citation type="submission" date="2023-02" db="EMBL/GenBank/DDBJ databases">
        <title>A novel hydrolase synthesized by Rhodococcus erythropolis HQ is responsible for the detoxification of Zearalenone.</title>
        <authorList>
            <person name="Hu J."/>
            <person name="Xu J."/>
        </authorList>
    </citation>
    <scope>NUCLEOTIDE SEQUENCE</scope>
    <source>
        <strain evidence="4">HQ</strain>
    </source>
</reference>
<dbReference type="Gene3D" id="4.10.320.10">
    <property type="entry name" value="E3-binding domain"/>
    <property type="match status" value="1"/>
</dbReference>
<dbReference type="EMBL" id="JARDXE010000014">
    <property type="protein sequence ID" value="MDE8647482.1"/>
    <property type="molecule type" value="Genomic_DNA"/>
</dbReference>
<feature type="domain" description="Lsr2 DNA-binding" evidence="3">
    <location>
        <begin position="65"/>
        <end position="99"/>
    </location>
</feature>
<dbReference type="Gene3D" id="3.30.60.230">
    <property type="entry name" value="Lsr2, dimerization domain"/>
    <property type="match status" value="1"/>
</dbReference>
<evidence type="ECO:0000256" key="1">
    <source>
        <dbReference type="ARBA" id="ARBA00023125"/>
    </source>
</evidence>
<dbReference type="Pfam" id="PF23359">
    <property type="entry name" value="Lsr2_DNA-bd"/>
    <property type="match status" value="1"/>
</dbReference>
<dbReference type="AlphaFoldDB" id="A0AAW6LQE8"/>
<evidence type="ECO:0000259" key="3">
    <source>
        <dbReference type="Pfam" id="PF23359"/>
    </source>
</evidence>
<dbReference type="InterPro" id="IPR042261">
    <property type="entry name" value="Lsr2-like_dimerization"/>
</dbReference>
<dbReference type="InterPro" id="IPR024412">
    <property type="entry name" value="Lsr2_dim_dom"/>
</dbReference>
<proteinExistence type="predicted"/>
<dbReference type="RefSeq" id="WP_157920678.1">
    <property type="nucleotide sequence ID" value="NZ_JARDXE010000014.1"/>
</dbReference>
<protein>
    <submittedName>
        <fullName evidence="4">Lsr2 family protein</fullName>
    </submittedName>
</protein>
<organism evidence="4 5">
    <name type="scientific">Rhodococcus qingshengii</name>
    <dbReference type="NCBI Taxonomy" id="334542"/>
    <lineage>
        <taxon>Bacteria</taxon>
        <taxon>Bacillati</taxon>
        <taxon>Actinomycetota</taxon>
        <taxon>Actinomycetes</taxon>
        <taxon>Mycobacteriales</taxon>
        <taxon>Nocardiaceae</taxon>
        <taxon>Rhodococcus</taxon>
        <taxon>Rhodococcus erythropolis group</taxon>
    </lineage>
</organism>
<dbReference type="Pfam" id="PF11774">
    <property type="entry name" value="Lsr2"/>
    <property type="match status" value="1"/>
</dbReference>
<evidence type="ECO:0000313" key="5">
    <source>
        <dbReference type="Proteomes" id="UP001217325"/>
    </source>
</evidence>
<sequence>MATVTTTAVVDDFDRSPNATTIQFSVGKSFYEIDLNAEHTDELYEALRPYINKARRMKAPKADKRTEHNKIRDWAKKEGLEVSDRGRLSAELIQQYHAAHS</sequence>
<evidence type="ECO:0000313" key="4">
    <source>
        <dbReference type="EMBL" id="MDE8647482.1"/>
    </source>
</evidence>
<dbReference type="GO" id="GO:0016746">
    <property type="term" value="F:acyltransferase activity"/>
    <property type="evidence" value="ECO:0007669"/>
    <property type="project" value="InterPro"/>
</dbReference>